<keyword evidence="1" id="KW-0472">Membrane</keyword>
<keyword evidence="1" id="KW-1133">Transmembrane helix</keyword>
<organism evidence="2">
    <name type="scientific">marine sediment metagenome</name>
    <dbReference type="NCBI Taxonomy" id="412755"/>
    <lineage>
        <taxon>unclassified sequences</taxon>
        <taxon>metagenomes</taxon>
        <taxon>ecological metagenomes</taxon>
    </lineage>
</organism>
<sequence>MPGYDIREIKDRLYIRRPTTYLNLKGDFMKQCILLFIFVFTLIGCGGKSDTLGQPCQLYLHSEGTTDAREAACEKYNKEYQKQKQLAQ</sequence>
<accession>A0A0F9U4W2</accession>
<keyword evidence="1" id="KW-0812">Transmembrane</keyword>
<dbReference type="EMBL" id="LAZR01001208">
    <property type="protein sequence ID" value="KKN48708.1"/>
    <property type="molecule type" value="Genomic_DNA"/>
</dbReference>
<name>A0A0F9U4W2_9ZZZZ</name>
<evidence type="ECO:0000256" key="1">
    <source>
        <dbReference type="SAM" id="Phobius"/>
    </source>
</evidence>
<reference evidence="2" key="1">
    <citation type="journal article" date="2015" name="Nature">
        <title>Complex archaea that bridge the gap between prokaryotes and eukaryotes.</title>
        <authorList>
            <person name="Spang A."/>
            <person name="Saw J.H."/>
            <person name="Jorgensen S.L."/>
            <person name="Zaremba-Niedzwiedzka K."/>
            <person name="Martijn J."/>
            <person name="Lind A.E."/>
            <person name="van Eijk R."/>
            <person name="Schleper C."/>
            <person name="Guy L."/>
            <person name="Ettema T.J."/>
        </authorList>
    </citation>
    <scope>NUCLEOTIDE SEQUENCE</scope>
</reference>
<feature type="transmembrane region" description="Helical" evidence="1">
    <location>
        <begin position="28"/>
        <end position="45"/>
    </location>
</feature>
<protein>
    <submittedName>
        <fullName evidence="2">Uncharacterized protein</fullName>
    </submittedName>
</protein>
<proteinExistence type="predicted"/>
<dbReference type="AlphaFoldDB" id="A0A0F9U4W2"/>
<evidence type="ECO:0000313" key="2">
    <source>
        <dbReference type="EMBL" id="KKN48708.1"/>
    </source>
</evidence>
<gene>
    <name evidence="2" type="ORF">LCGC14_0650270</name>
</gene>
<comment type="caution">
    <text evidence="2">The sequence shown here is derived from an EMBL/GenBank/DDBJ whole genome shotgun (WGS) entry which is preliminary data.</text>
</comment>